<feature type="domain" description="C2H2-type" evidence="13">
    <location>
        <begin position="275"/>
        <end position="302"/>
    </location>
</feature>
<dbReference type="InterPro" id="IPR013087">
    <property type="entry name" value="Znf_C2H2_type"/>
</dbReference>
<evidence type="ECO:0000256" key="4">
    <source>
        <dbReference type="ARBA" id="ARBA00022737"/>
    </source>
</evidence>
<dbReference type="PANTHER" id="PTHR24379:SF127">
    <property type="entry name" value="BLOODY FINGERS-RELATED"/>
    <property type="match status" value="1"/>
</dbReference>
<keyword evidence="5 11" id="KW-0863">Zinc-finger</keyword>
<dbReference type="PROSITE" id="PS00028">
    <property type="entry name" value="ZINC_FINGER_C2H2_1"/>
    <property type="match status" value="13"/>
</dbReference>
<dbReference type="Proteomes" id="UP000051574">
    <property type="component" value="Unassembled WGS sequence"/>
</dbReference>
<dbReference type="PANTHER" id="PTHR24379">
    <property type="entry name" value="KRAB AND ZINC FINGER DOMAIN-CONTAINING"/>
    <property type="match status" value="1"/>
</dbReference>
<comment type="subcellular location">
    <subcellularLocation>
        <location evidence="1">Nucleus</location>
    </subcellularLocation>
</comment>
<dbReference type="EMBL" id="LJIG01009420">
    <property type="protein sequence ID" value="KRT83116.1"/>
    <property type="molecule type" value="Genomic_DNA"/>
</dbReference>
<dbReference type="Gene3D" id="3.30.160.60">
    <property type="entry name" value="Classic Zinc Finger"/>
    <property type="match status" value="11"/>
</dbReference>
<keyword evidence="7" id="KW-0805">Transcription regulation</keyword>
<keyword evidence="8" id="KW-0238">DNA-binding</keyword>
<accession>A0A0T6B6Z9</accession>
<feature type="domain" description="C2H2-type" evidence="13">
    <location>
        <begin position="75"/>
        <end position="102"/>
    </location>
</feature>
<dbReference type="GO" id="GO:0005634">
    <property type="term" value="C:nucleus"/>
    <property type="evidence" value="ECO:0007669"/>
    <property type="project" value="UniProtKB-SubCell"/>
</dbReference>
<keyword evidence="6" id="KW-0862">Zinc</keyword>
<dbReference type="SUPFAM" id="SSF57667">
    <property type="entry name" value="beta-beta-alpha zinc fingers"/>
    <property type="match status" value="6"/>
</dbReference>
<dbReference type="SMART" id="SM00355">
    <property type="entry name" value="ZnF_C2H2"/>
    <property type="match status" value="13"/>
</dbReference>
<feature type="domain" description="C2H2-type" evidence="13">
    <location>
        <begin position="189"/>
        <end position="217"/>
    </location>
</feature>
<evidence type="ECO:0000313" key="14">
    <source>
        <dbReference type="EMBL" id="KRT83116.1"/>
    </source>
</evidence>
<evidence type="ECO:0000256" key="1">
    <source>
        <dbReference type="ARBA" id="ARBA00004123"/>
    </source>
</evidence>
<name>A0A0T6B6Z9_9SCAR</name>
<feature type="compositionally biased region" description="Low complexity" evidence="12">
    <location>
        <begin position="658"/>
        <end position="667"/>
    </location>
</feature>
<evidence type="ECO:0000256" key="5">
    <source>
        <dbReference type="ARBA" id="ARBA00022771"/>
    </source>
</evidence>
<evidence type="ECO:0000256" key="7">
    <source>
        <dbReference type="ARBA" id="ARBA00023015"/>
    </source>
</evidence>
<comment type="caution">
    <text evidence="14">The sequence shown here is derived from an EMBL/GenBank/DDBJ whole genome shotgun (WGS) entry which is preliminary data.</text>
</comment>
<evidence type="ECO:0000256" key="11">
    <source>
        <dbReference type="PROSITE-ProRule" id="PRU00042"/>
    </source>
</evidence>
<dbReference type="GO" id="GO:0000981">
    <property type="term" value="F:DNA-binding transcription factor activity, RNA polymerase II-specific"/>
    <property type="evidence" value="ECO:0007669"/>
    <property type="project" value="TreeGrafter"/>
</dbReference>
<evidence type="ECO:0000256" key="3">
    <source>
        <dbReference type="ARBA" id="ARBA00022723"/>
    </source>
</evidence>
<dbReference type="FunFam" id="3.30.160.60:FF:001156">
    <property type="entry name" value="Zinc finger protein 407"/>
    <property type="match status" value="1"/>
</dbReference>
<evidence type="ECO:0000256" key="2">
    <source>
        <dbReference type="ARBA" id="ARBA00006991"/>
    </source>
</evidence>
<evidence type="ECO:0000256" key="12">
    <source>
        <dbReference type="SAM" id="MobiDB-lite"/>
    </source>
</evidence>
<feature type="domain" description="C2H2-type" evidence="13">
    <location>
        <begin position="359"/>
        <end position="386"/>
    </location>
</feature>
<evidence type="ECO:0000256" key="10">
    <source>
        <dbReference type="ARBA" id="ARBA00023242"/>
    </source>
</evidence>
<evidence type="ECO:0000256" key="8">
    <source>
        <dbReference type="ARBA" id="ARBA00023125"/>
    </source>
</evidence>
<sequence length="685" mass="78669">MDRIFKEEGVIDDDSMSEEETKALPAEARSENEVIGHMQSEDGEDLGELVVVNKNTNKAKVKPKSATTTKKKRKFECEICGRIFLHAGRLEVHKSFHKNLKYQCNGENCNIQMDSKQALEMHQQETGHVGMTLIESLDYGQIQLTQFNEPVQGNEQEIVETEAIEEEVEQPQLDENTENDEEPKITFKIVCQLCQKTFSCRQNYEVHIKAVHENQKPYKCDQCDKTFSYVNSLKCHMLQHVSEKTYPCESCDKVFNHPSSLVYHREAEHNNGRKFVCNKCNKSFKHKQLLLRHQLVHSNERPHSCKFCEATFKTRANLLNHMPMHTGEKKFFCNTCGQTFAHKTSLTLHIRWHNGQKPYECDVCLKTFSQKGNLAEHKRIHTGEKPYSCDHCGRKFTTSSQYKLHVKRHTGEKPWQCEYCAKQFLHKDTWKCHTRRHRNERPYQCQQCMRGFTEQWALKKHERLHTGEKPYACNLCHKSFADSSNLTKHKKIHTKMPQKEKVIKVITSEEDDKILYLTYEEGNSNGGEPQTFVHIMDDLDSPAVPLQNEQSNNANATVLPTDPLNISSKEELSNSLQLQQVIDNDGNPLTITTADNQNIKVVMRVDNGEQSIHGLLSDGTLVPINLVIQEGKGVTAVLTPQTSKDNKEEENITVDNEVPSQSPESSVEQLLDNNIHLLTEDGQKL</sequence>
<keyword evidence="10" id="KW-0539">Nucleus</keyword>
<gene>
    <name evidence="14" type="ORF">AMK59_3089</name>
</gene>
<keyword evidence="15" id="KW-1185">Reference proteome</keyword>
<dbReference type="Pfam" id="PF12874">
    <property type="entry name" value="zf-met"/>
    <property type="match status" value="1"/>
</dbReference>
<feature type="domain" description="C2H2-type" evidence="13">
    <location>
        <begin position="218"/>
        <end position="245"/>
    </location>
</feature>
<evidence type="ECO:0000259" key="13">
    <source>
        <dbReference type="PROSITE" id="PS50157"/>
    </source>
</evidence>
<feature type="domain" description="C2H2-type" evidence="13">
    <location>
        <begin position="331"/>
        <end position="358"/>
    </location>
</feature>
<dbReference type="GO" id="GO:0008270">
    <property type="term" value="F:zinc ion binding"/>
    <property type="evidence" value="ECO:0007669"/>
    <property type="project" value="UniProtKB-KW"/>
</dbReference>
<dbReference type="FunFam" id="3.30.160.60:FF:000065">
    <property type="entry name" value="B-cell CLL/lymphoma 6, member B"/>
    <property type="match status" value="1"/>
</dbReference>
<keyword evidence="4" id="KW-0677">Repeat</keyword>
<dbReference type="InterPro" id="IPR036236">
    <property type="entry name" value="Znf_C2H2_sf"/>
</dbReference>
<feature type="domain" description="C2H2-type" evidence="13">
    <location>
        <begin position="443"/>
        <end position="470"/>
    </location>
</feature>
<dbReference type="OrthoDB" id="427030at2759"/>
<evidence type="ECO:0000256" key="6">
    <source>
        <dbReference type="ARBA" id="ARBA00022833"/>
    </source>
</evidence>
<dbReference type="FunFam" id="3.30.160.60:FF:000624">
    <property type="entry name" value="zinc finger protein 697"/>
    <property type="match status" value="1"/>
</dbReference>
<dbReference type="PROSITE" id="PS50157">
    <property type="entry name" value="ZINC_FINGER_C2H2_2"/>
    <property type="match status" value="12"/>
</dbReference>
<dbReference type="FunFam" id="3.30.160.60:FF:002169">
    <property type="entry name" value="Zgc:174573"/>
    <property type="match status" value="1"/>
</dbReference>
<dbReference type="FunFam" id="3.30.160.60:FF:000557">
    <property type="entry name" value="zinc finger and SCAN domain-containing protein 29"/>
    <property type="match status" value="1"/>
</dbReference>
<comment type="similarity">
    <text evidence="2">Belongs to the krueppel C2H2-type zinc-finger protein family.</text>
</comment>
<feature type="domain" description="C2H2-type" evidence="13">
    <location>
        <begin position="303"/>
        <end position="330"/>
    </location>
</feature>
<feature type="domain" description="C2H2-type" evidence="13">
    <location>
        <begin position="246"/>
        <end position="274"/>
    </location>
</feature>
<dbReference type="FunFam" id="3.30.160.60:FF:001498">
    <property type="entry name" value="Zinc finger protein 404"/>
    <property type="match status" value="1"/>
</dbReference>
<feature type="domain" description="C2H2-type" evidence="13">
    <location>
        <begin position="471"/>
        <end position="498"/>
    </location>
</feature>
<keyword evidence="3" id="KW-0479">Metal-binding</keyword>
<feature type="domain" description="C2H2-type" evidence="13">
    <location>
        <begin position="387"/>
        <end position="414"/>
    </location>
</feature>
<dbReference type="GO" id="GO:0000977">
    <property type="term" value="F:RNA polymerase II transcription regulatory region sequence-specific DNA binding"/>
    <property type="evidence" value="ECO:0007669"/>
    <property type="project" value="TreeGrafter"/>
</dbReference>
<keyword evidence="9" id="KW-0804">Transcription</keyword>
<feature type="domain" description="C2H2-type" evidence="13">
    <location>
        <begin position="415"/>
        <end position="442"/>
    </location>
</feature>
<feature type="region of interest" description="Disordered" evidence="12">
    <location>
        <begin position="1"/>
        <end position="30"/>
    </location>
</feature>
<proteinExistence type="inferred from homology"/>
<dbReference type="Pfam" id="PF00096">
    <property type="entry name" value="zf-C2H2"/>
    <property type="match status" value="6"/>
</dbReference>
<organism evidence="14 15">
    <name type="scientific">Oryctes borbonicus</name>
    <dbReference type="NCBI Taxonomy" id="1629725"/>
    <lineage>
        <taxon>Eukaryota</taxon>
        <taxon>Metazoa</taxon>
        <taxon>Ecdysozoa</taxon>
        <taxon>Arthropoda</taxon>
        <taxon>Hexapoda</taxon>
        <taxon>Insecta</taxon>
        <taxon>Pterygota</taxon>
        <taxon>Neoptera</taxon>
        <taxon>Endopterygota</taxon>
        <taxon>Coleoptera</taxon>
        <taxon>Polyphaga</taxon>
        <taxon>Scarabaeiformia</taxon>
        <taxon>Scarabaeidae</taxon>
        <taxon>Dynastinae</taxon>
        <taxon>Oryctes</taxon>
    </lineage>
</organism>
<protein>
    <submittedName>
        <fullName evidence="14">Zinc finger protein</fullName>
    </submittedName>
</protein>
<feature type="region of interest" description="Disordered" evidence="12">
    <location>
        <begin position="641"/>
        <end position="667"/>
    </location>
</feature>
<evidence type="ECO:0000256" key="9">
    <source>
        <dbReference type="ARBA" id="ARBA00023163"/>
    </source>
</evidence>
<dbReference type="AlphaFoldDB" id="A0A0T6B6Z9"/>
<evidence type="ECO:0000313" key="15">
    <source>
        <dbReference type="Proteomes" id="UP000051574"/>
    </source>
</evidence>
<feature type="non-terminal residue" evidence="14">
    <location>
        <position position="685"/>
    </location>
</feature>
<reference evidence="14 15" key="1">
    <citation type="submission" date="2015-09" db="EMBL/GenBank/DDBJ databases">
        <title>Draft genome of the scarab beetle Oryctes borbonicus.</title>
        <authorList>
            <person name="Meyer J.M."/>
            <person name="Markov G.V."/>
            <person name="Baskaran P."/>
            <person name="Herrmann M."/>
            <person name="Sommer R.J."/>
            <person name="Roedelsperger C."/>
        </authorList>
    </citation>
    <scope>NUCLEOTIDE SEQUENCE [LARGE SCALE GENOMIC DNA]</scope>
    <source>
        <strain evidence="14">OB123</strain>
        <tissue evidence="14">Whole animal</tissue>
    </source>
</reference>